<gene>
    <name evidence="2" type="ORF">LMG26411_02089</name>
</gene>
<evidence type="ECO:0000256" key="1">
    <source>
        <dbReference type="SAM" id="SignalP"/>
    </source>
</evidence>
<evidence type="ECO:0000313" key="3">
    <source>
        <dbReference type="Proteomes" id="UP000672657"/>
    </source>
</evidence>
<name>A0ABM8TF92_9BURK</name>
<accession>A0ABM8TF92</accession>
<proteinExistence type="predicted"/>
<sequence length="125" mass="13197">MARRRCRTRPLRVVPCLSALALSAPGSAAAQQAAGEAAADQVRNLREVTVVAPTPLPGFTIERQAFAGNAQTATDGDLERVKAPNLTAFLAETMTGVVVNDAQGNPFTQDILEIPRLRDSSTPIS</sequence>
<comment type="caution">
    <text evidence="2">The sequence shown here is derived from an EMBL/GenBank/DDBJ whole genome shotgun (WGS) entry which is preliminary data.</text>
</comment>
<keyword evidence="3" id="KW-1185">Reference proteome</keyword>
<protein>
    <recommendedName>
        <fullName evidence="4">TonB-dependent receptor</fullName>
    </recommendedName>
</protein>
<feature type="chain" id="PRO_5046887463" description="TonB-dependent receptor" evidence="1">
    <location>
        <begin position="31"/>
        <end position="125"/>
    </location>
</feature>
<dbReference type="Proteomes" id="UP000672657">
    <property type="component" value="Unassembled WGS sequence"/>
</dbReference>
<dbReference type="RefSeq" id="WP_244873781.1">
    <property type="nucleotide sequence ID" value="NZ_CAJPVI010000010.1"/>
</dbReference>
<feature type="signal peptide" evidence="1">
    <location>
        <begin position="1"/>
        <end position="30"/>
    </location>
</feature>
<organism evidence="2 3">
    <name type="scientific">Cupriavidus numazuensis</name>
    <dbReference type="NCBI Taxonomy" id="221992"/>
    <lineage>
        <taxon>Bacteria</taxon>
        <taxon>Pseudomonadati</taxon>
        <taxon>Pseudomonadota</taxon>
        <taxon>Betaproteobacteria</taxon>
        <taxon>Burkholderiales</taxon>
        <taxon>Burkholderiaceae</taxon>
        <taxon>Cupriavidus</taxon>
    </lineage>
</organism>
<evidence type="ECO:0000313" key="2">
    <source>
        <dbReference type="EMBL" id="CAG2141604.1"/>
    </source>
</evidence>
<dbReference type="EMBL" id="CAJPVI010000010">
    <property type="protein sequence ID" value="CAG2141604.1"/>
    <property type="molecule type" value="Genomic_DNA"/>
</dbReference>
<evidence type="ECO:0008006" key="4">
    <source>
        <dbReference type="Google" id="ProtNLM"/>
    </source>
</evidence>
<keyword evidence="1" id="KW-0732">Signal</keyword>
<reference evidence="2 3" key="1">
    <citation type="submission" date="2021-03" db="EMBL/GenBank/DDBJ databases">
        <authorList>
            <person name="Peeters C."/>
        </authorList>
    </citation>
    <scope>NUCLEOTIDE SEQUENCE [LARGE SCALE GENOMIC DNA]</scope>
    <source>
        <strain evidence="2 3">LMG 26411</strain>
    </source>
</reference>